<accession>A0A5A9W3N7</accession>
<dbReference type="Pfam" id="PF10335">
    <property type="entry name" value="DUF294_C"/>
    <property type="match status" value="1"/>
</dbReference>
<evidence type="ECO:0000259" key="2">
    <source>
        <dbReference type="Pfam" id="PF10335"/>
    </source>
</evidence>
<organism evidence="3 4">
    <name type="scientific">Nitrincola tapanii</name>
    <dbReference type="NCBI Taxonomy" id="1708751"/>
    <lineage>
        <taxon>Bacteria</taxon>
        <taxon>Pseudomonadati</taxon>
        <taxon>Pseudomonadota</taxon>
        <taxon>Gammaproteobacteria</taxon>
        <taxon>Oceanospirillales</taxon>
        <taxon>Oceanospirillaceae</taxon>
        <taxon>Nitrincola</taxon>
    </lineage>
</organism>
<dbReference type="Pfam" id="PF03445">
    <property type="entry name" value="DUF294"/>
    <property type="match status" value="1"/>
</dbReference>
<gene>
    <name evidence="3" type="ORF">E1H14_06905</name>
</gene>
<feature type="domain" description="Protein-PII uridylyltransferase N-terminal" evidence="1">
    <location>
        <begin position="53"/>
        <end position="188"/>
    </location>
</feature>
<dbReference type="AlphaFoldDB" id="A0A5A9W3N7"/>
<feature type="domain" description="DUF294" evidence="2">
    <location>
        <begin position="231"/>
        <end position="372"/>
    </location>
</feature>
<dbReference type="EMBL" id="SMRS01000004">
    <property type="protein sequence ID" value="KAA0875143.1"/>
    <property type="molecule type" value="Genomic_DNA"/>
</dbReference>
<dbReference type="RefSeq" id="WP_149390723.1">
    <property type="nucleotide sequence ID" value="NZ_SMRS01000004.1"/>
</dbReference>
<reference evidence="3 4" key="1">
    <citation type="submission" date="2019-03" db="EMBL/GenBank/DDBJ databases">
        <title>Nitrincola sp. nov. isolated from an Indian soda lake.</title>
        <authorList>
            <person name="Joshi A."/>
            <person name="Thite S.V."/>
            <person name="Joseph N."/>
            <person name="Dhotre D."/>
            <person name="Moorthy M."/>
            <person name="Shouche Y.S."/>
        </authorList>
    </citation>
    <scope>NUCLEOTIDE SEQUENCE [LARGE SCALE GENOMIC DNA]</scope>
    <source>
        <strain evidence="3 4">MEB193</strain>
    </source>
</reference>
<proteinExistence type="predicted"/>
<dbReference type="InterPro" id="IPR005105">
    <property type="entry name" value="GlnD_Uridyltrans_N"/>
</dbReference>
<dbReference type="OrthoDB" id="9808528at2"/>
<name>A0A5A9W3N7_9GAMM</name>
<dbReference type="CDD" id="cd05401">
    <property type="entry name" value="NT_GlnE_GlnD_like"/>
    <property type="match status" value="1"/>
</dbReference>
<evidence type="ECO:0000313" key="4">
    <source>
        <dbReference type="Proteomes" id="UP000325302"/>
    </source>
</evidence>
<evidence type="ECO:0000313" key="3">
    <source>
        <dbReference type="EMBL" id="KAA0875143.1"/>
    </source>
</evidence>
<dbReference type="GO" id="GO:0008773">
    <property type="term" value="F:[protein-PII] uridylyltransferase activity"/>
    <property type="evidence" value="ECO:0007669"/>
    <property type="project" value="InterPro"/>
</dbReference>
<comment type="caution">
    <text evidence="3">The sequence shown here is derived from an EMBL/GenBank/DDBJ whole genome shotgun (WGS) entry which is preliminary data.</text>
</comment>
<dbReference type="Proteomes" id="UP000325302">
    <property type="component" value="Unassembled WGS sequence"/>
</dbReference>
<keyword evidence="4" id="KW-1185">Reference proteome</keyword>
<sequence length="377" mass="43350">MPRSESSWRRLFATESLPATEQWPEMLQGLRQAFLDLGPQPSLQDAKAWQLALVQALRELSLPAYLIAQLISDHNDWIYRHTLRESLAEMAVQGWGEAPCRFAVLTLGSGARHESLLRPDQDNAMIIEDYPDDRHNEIDTWFQSLAERFTERLDLAGIPLCKGHVMARWPLWRKSLSQWTQQMRLWTGRRLVRQVQFSNIFLDFNTVYGDPELTETLRSSILQMMPRAGLFLDEMAELMTETPVALDRFERLVADGKEAPHQQALNLKRQGLLPLQSALRLLALKRQLPEIDCLSRIEALQQEGSLKKTLAVDVTQAFHVFITYLLEAQLQALEQGRQADGWIDLRPLTRQQQQTLRLAMLAVRDLQRLAAHSKTLS</sequence>
<evidence type="ECO:0000259" key="1">
    <source>
        <dbReference type="Pfam" id="PF03445"/>
    </source>
</evidence>
<protein>
    <submittedName>
        <fullName evidence="3">Signal transduction protein</fullName>
    </submittedName>
</protein>
<dbReference type="InterPro" id="IPR018821">
    <property type="entry name" value="DUF294_put_nucleoTrafse_sb-bd"/>
</dbReference>